<protein>
    <recommendedName>
        <fullName evidence="1">methionine--tRNA ligase</fullName>
        <ecNumber evidence="1">6.1.1.10</ecNumber>
    </recommendedName>
    <alternativeName>
        <fullName evidence="7">Methionyl-tRNA synthetase</fullName>
    </alternativeName>
</protein>
<evidence type="ECO:0000256" key="1">
    <source>
        <dbReference type="ARBA" id="ARBA00012838"/>
    </source>
</evidence>
<keyword evidence="5 8" id="KW-0648">Protein biosynthesis</keyword>
<organism evidence="11 12">
    <name type="scientific">Babesia caballi</name>
    <dbReference type="NCBI Taxonomy" id="5871"/>
    <lineage>
        <taxon>Eukaryota</taxon>
        <taxon>Sar</taxon>
        <taxon>Alveolata</taxon>
        <taxon>Apicomplexa</taxon>
        <taxon>Aconoidasida</taxon>
        <taxon>Piroplasmida</taxon>
        <taxon>Babesiidae</taxon>
        <taxon>Babesia</taxon>
    </lineage>
</organism>
<name>A0AAV4LW75_BABCB</name>
<evidence type="ECO:0000259" key="9">
    <source>
        <dbReference type="Pfam" id="PF09334"/>
    </source>
</evidence>
<dbReference type="InterPro" id="IPR023457">
    <property type="entry name" value="Met-tRNA_synth_2"/>
</dbReference>
<keyword evidence="2 8" id="KW-0436">Ligase</keyword>
<evidence type="ECO:0000256" key="5">
    <source>
        <dbReference type="ARBA" id="ARBA00022917"/>
    </source>
</evidence>
<feature type="domain" description="Methionyl/Leucyl tRNA synthetase" evidence="9">
    <location>
        <begin position="287"/>
        <end position="644"/>
    </location>
</feature>
<dbReference type="Gene3D" id="2.170.220.10">
    <property type="match status" value="1"/>
</dbReference>
<dbReference type="InterPro" id="IPR014729">
    <property type="entry name" value="Rossmann-like_a/b/a_fold"/>
</dbReference>
<dbReference type="Proteomes" id="UP001497744">
    <property type="component" value="Unassembled WGS sequence"/>
</dbReference>
<evidence type="ECO:0000256" key="6">
    <source>
        <dbReference type="ARBA" id="ARBA00023146"/>
    </source>
</evidence>
<evidence type="ECO:0000256" key="3">
    <source>
        <dbReference type="ARBA" id="ARBA00022741"/>
    </source>
</evidence>
<evidence type="ECO:0000256" key="4">
    <source>
        <dbReference type="ARBA" id="ARBA00022840"/>
    </source>
</evidence>
<dbReference type="EMBL" id="BPLF01000003">
    <property type="protein sequence ID" value="GIX64052.1"/>
    <property type="molecule type" value="Genomic_DNA"/>
</dbReference>
<dbReference type="Gene3D" id="3.40.50.620">
    <property type="entry name" value="HUPs"/>
    <property type="match status" value="1"/>
</dbReference>
<dbReference type="SUPFAM" id="SSF52374">
    <property type="entry name" value="Nucleotidylyl transferase"/>
    <property type="match status" value="1"/>
</dbReference>
<dbReference type="RefSeq" id="XP_067716121.1">
    <property type="nucleotide sequence ID" value="XM_067860020.1"/>
</dbReference>
<evidence type="ECO:0000313" key="11">
    <source>
        <dbReference type="EMBL" id="GIX64052.1"/>
    </source>
</evidence>
<gene>
    <name evidence="11" type="ORF">BcabD6B2_34870</name>
</gene>
<dbReference type="NCBIfam" id="TIGR00398">
    <property type="entry name" value="metG"/>
    <property type="match status" value="1"/>
</dbReference>
<reference evidence="11 12" key="1">
    <citation type="submission" date="2021-06" db="EMBL/GenBank/DDBJ databases">
        <title>Genome sequence of Babesia caballi.</title>
        <authorList>
            <person name="Yamagishi J."/>
            <person name="Kidaka T."/>
            <person name="Ochi A."/>
        </authorList>
    </citation>
    <scope>NUCLEOTIDE SEQUENCE [LARGE SCALE GENOMIC DNA]</scope>
    <source>
        <strain evidence="11">USDA-D6B2</strain>
    </source>
</reference>
<dbReference type="Gene3D" id="1.10.730.10">
    <property type="entry name" value="Isoleucyl-tRNA Synthetase, Domain 1"/>
    <property type="match status" value="1"/>
</dbReference>
<keyword evidence="6 8" id="KW-0030">Aminoacyl-tRNA synthetase</keyword>
<evidence type="ECO:0000256" key="8">
    <source>
        <dbReference type="RuleBase" id="RU363039"/>
    </source>
</evidence>
<comment type="caution">
    <text evidence="11">The sequence shown here is derived from an EMBL/GenBank/DDBJ whole genome shotgun (WGS) entry which is preliminary data.</text>
</comment>
<dbReference type="PRINTS" id="PR01041">
    <property type="entry name" value="TRNASYNTHMET"/>
</dbReference>
<dbReference type="PANTHER" id="PTHR43326">
    <property type="entry name" value="METHIONYL-TRNA SYNTHETASE"/>
    <property type="match status" value="1"/>
</dbReference>
<dbReference type="InterPro" id="IPR041872">
    <property type="entry name" value="Anticodon_Met"/>
</dbReference>
<feature type="domain" description="Methionyl-tRNA synthetase anticodon-binding" evidence="10">
    <location>
        <begin position="700"/>
        <end position="790"/>
    </location>
</feature>
<evidence type="ECO:0000256" key="7">
    <source>
        <dbReference type="ARBA" id="ARBA00030904"/>
    </source>
</evidence>
<dbReference type="Pfam" id="PF19303">
    <property type="entry name" value="Anticodon_3"/>
    <property type="match status" value="1"/>
</dbReference>
<comment type="similarity">
    <text evidence="8">Belongs to the class-I aminoacyl-tRNA synthetase family.</text>
</comment>
<dbReference type="PANTHER" id="PTHR43326:SF2">
    <property type="entry name" value="METHIONINE--TRNA LIGASE"/>
    <property type="match status" value="1"/>
</dbReference>
<evidence type="ECO:0000313" key="12">
    <source>
        <dbReference type="Proteomes" id="UP001497744"/>
    </source>
</evidence>
<dbReference type="GO" id="GO:0004825">
    <property type="term" value="F:methionine-tRNA ligase activity"/>
    <property type="evidence" value="ECO:0007669"/>
    <property type="project" value="UniProtKB-EC"/>
</dbReference>
<accession>A0AAV4LW75</accession>
<proteinExistence type="inferred from homology"/>
<evidence type="ECO:0000256" key="2">
    <source>
        <dbReference type="ARBA" id="ARBA00022598"/>
    </source>
</evidence>
<dbReference type="EC" id="6.1.1.10" evidence="1"/>
<dbReference type="Pfam" id="PF09334">
    <property type="entry name" value="tRNA-synt_1g"/>
    <property type="match status" value="1"/>
</dbReference>
<keyword evidence="4 8" id="KW-0067">ATP-binding</keyword>
<keyword evidence="3 8" id="KW-0547">Nucleotide-binding</keyword>
<dbReference type="AlphaFoldDB" id="A0AAV4LW75"/>
<dbReference type="GO" id="GO:0006431">
    <property type="term" value="P:methionyl-tRNA aminoacylation"/>
    <property type="evidence" value="ECO:0007669"/>
    <property type="project" value="InterPro"/>
</dbReference>
<evidence type="ECO:0000259" key="10">
    <source>
        <dbReference type="Pfam" id="PF19303"/>
    </source>
</evidence>
<dbReference type="InterPro" id="IPR014758">
    <property type="entry name" value="Met-tRNA_synth"/>
</dbReference>
<dbReference type="CDD" id="cd00814">
    <property type="entry name" value="MetRS_core"/>
    <property type="match status" value="1"/>
</dbReference>
<sequence>MHLLFLDSSLESLLAWSAAEFFEDLLPTVLLSAESQELEWLSAHSLEHINAYKCLKEIPLTCKSLEARDAHFLELIEKYLKKNATNDKFPTVDGVLSAISSVLKQVPVKPFLLVLDSTSSELNPIFGCNAVLKYFVERFSACEGASCSLHINKKEHRHLDWFLWSSQLRTRCSKNESHELKDLLSLLDNHVSDGFALGNPVCLGAVVITFSLLWHTGLIELLGCSLEMFPQVRRFISQVLANTSTSDRYRCLQRYYRFIGGSAIAEQRNTASGELESVCGNLIGQKFYVTTALSYTNGPPHIGHTYEIVTSDILVRYFRVFGMNTTLLTGTDEHGLKVATTAQNCNMYPLELADLYSAKFRENNEALLTRPDIFVRTTEPRHYKSAQKLWRILRDKGDIYLGEYCGWYNVREETFMTEVEAASTEYKDPLSGKPYTLMKEASYFFRMSNYQQRLIDKISSDPEYLKPDAARSEILSRLKKPLDDLSISRFNFTWGIPVPDDPEHVMYVWCDALSGYLSGIGFGDFDDHSQLKLWPPDVQVIGKDIIWFFAVIWTSILMSLDVPLPKTIFAHGFITAADGRKMSKSLGNTIDTKDLLVTFGADSLRYYMIRDSVFGSDVKFDLSAMADLHNADLTDTIGNLVHRITTLCVKFCNGCVPDVSDKESPRPFDMVHVASKTLGYLRDFALQDALVSAIDAFRDTNKYLTDREPWAKGSETTRHDTIRNVLEAVYFLNHLMQPVIPTAAAVVFKKLNTEPKRHIGLLSANYDNLKVGTKVVVGEILFQKVGETSRTK</sequence>
<keyword evidence="12" id="KW-1185">Reference proteome</keyword>
<dbReference type="SUPFAM" id="SSF47323">
    <property type="entry name" value="Anticodon-binding domain of a subclass of class I aminoacyl-tRNA synthetases"/>
    <property type="match status" value="1"/>
</dbReference>
<dbReference type="FunFam" id="2.170.220.10:FF:000002">
    <property type="entry name" value="Methionine--tRNA ligase"/>
    <property type="match status" value="1"/>
</dbReference>
<dbReference type="GO" id="GO:0005524">
    <property type="term" value="F:ATP binding"/>
    <property type="evidence" value="ECO:0007669"/>
    <property type="project" value="UniProtKB-KW"/>
</dbReference>
<dbReference type="InterPro" id="IPR015413">
    <property type="entry name" value="Methionyl/Leucyl_tRNA_Synth"/>
</dbReference>
<dbReference type="InterPro" id="IPR009080">
    <property type="entry name" value="tRNAsynth_Ia_anticodon-bd"/>
</dbReference>
<dbReference type="GeneID" id="94195533"/>
<dbReference type="InterPro" id="IPR033911">
    <property type="entry name" value="MetRS_core"/>
</dbReference>